<dbReference type="InterPro" id="IPR009061">
    <property type="entry name" value="DNA-bd_dom_put_sf"/>
</dbReference>
<sequence>MEDYILIPAQDFCVSHQVTVETLRQLNDYGLIEVVQRKQTVFIPESQLKRLEQILVFHKELEINLEGIETIFELLERIEKMQNHIIQLENKLKRFI</sequence>
<comment type="caution">
    <text evidence="1">The sequence shown here is derived from an EMBL/GenBank/DDBJ whole genome shotgun (WGS) entry which is preliminary data.</text>
</comment>
<protein>
    <submittedName>
        <fullName evidence="1">MerR family transcriptional regulator</fullName>
    </submittedName>
</protein>
<organism evidence="1 2">
    <name type="scientific">Dokdonia sinensis</name>
    <dbReference type="NCBI Taxonomy" id="2479847"/>
    <lineage>
        <taxon>Bacteria</taxon>
        <taxon>Pseudomonadati</taxon>
        <taxon>Bacteroidota</taxon>
        <taxon>Flavobacteriia</taxon>
        <taxon>Flavobacteriales</taxon>
        <taxon>Flavobacteriaceae</taxon>
        <taxon>Dokdonia</taxon>
    </lineage>
</organism>
<name>A0A3M0GGQ6_9FLAO</name>
<reference evidence="1 2" key="1">
    <citation type="submission" date="2018-10" db="EMBL/GenBank/DDBJ databases">
        <title>Dokdonia luteus sp. nov., isolated from sea water.</title>
        <authorList>
            <person name="Zhou L.Y."/>
            <person name="Du Z.J."/>
        </authorList>
    </citation>
    <scope>NUCLEOTIDE SEQUENCE [LARGE SCALE GENOMIC DNA]</scope>
    <source>
        <strain evidence="1 2">SH27</strain>
    </source>
</reference>
<evidence type="ECO:0000313" key="1">
    <source>
        <dbReference type="EMBL" id="RMB64115.1"/>
    </source>
</evidence>
<dbReference type="AlphaFoldDB" id="A0A3M0GGQ6"/>
<dbReference type="Gene3D" id="1.10.1660.10">
    <property type="match status" value="1"/>
</dbReference>
<gene>
    <name evidence="1" type="ORF">EAX61_01695</name>
</gene>
<dbReference type="RefSeq" id="WP_121915911.1">
    <property type="nucleotide sequence ID" value="NZ_REFV01000001.1"/>
</dbReference>
<dbReference type="OrthoDB" id="1494789at2"/>
<dbReference type="Pfam" id="PF13591">
    <property type="entry name" value="MerR_2"/>
    <property type="match status" value="1"/>
</dbReference>
<accession>A0A3M0GGQ6</accession>
<proteinExistence type="predicted"/>
<keyword evidence="2" id="KW-1185">Reference proteome</keyword>
<evidence type="ECO:0000313" key="2">
    <source>
        <dbReference type="Proteomes" id="UP000281985"/>
    </source>
</evidence>
<dbReference type="EMBL" id="REFV01000001">
    <property type="protein sequence ID" value="RMB64115.1"/>
    <property type="molecule type" value="Genomic_DNA"/>
</dbReference>
<dbReference type="Proteomes" id="UP000281985">
    <property type="component" value="Unassembled WGS sequence"/>
</dbReference>
<dbReference type="SUPFAM" id="SSF46955">
    <property type="entry name" value="Putative DNA-binding domain"/>
    <property type="match status" value="1"/>
</dbReference>